<evidence type="ECO:0000256" key="6">
    <source>
        <dbReference type="ARBA" id="ARBA00023136"/>
    </source>
</evidence>
<evidence type="ECO:0000256" key="2">
    <source>
        <dbReference type="ARBA" id="ARBA00022448"/>
    </source>
</evidence>
<feature type="transmembrane region" description="Helical" evidence="7">
    <location>
        <begin position="155"/>
        <end position="180"/>
    </location>
</feature>
<dbReference type="Proteomes" id="UP000621560">
    <property type="component" value="Unassembled WGS sequence"/>
</dbReference>
<comment type="similarity">
    <text evidence="7">Belongs to the binding-protein-dependent transport system permease family.</text>
</comment>
<keyword evidence="2 7" id="KW-0813">Transport</keyword>
<name>A0A927BXB9_9BACL</name>
<dbReference type="InterPro" id="IPR051393">
    <property type="entry name" value="ABC_transporter_permease"/>
</dbReference>
<keyword evidence="6 7" id="KW-0472">Membrane</keyword>
<comment type="subcellular location">
    <subcellularLocation>
        <location evidence="1 7">Cell membrane</location>
        <topology evidence="1 7">Multi-pass membrane protein</topology>
    </subcellularLocation>
</comment>
<evidence type="ECO:0000256" key="5">
    <source>
        <dbReference type="ARBA" id="ARBA00022989"/>
    </source>
</evidence>
<keyword evidence="4 7" id="KW-0812">Transmembrane</keyword>
<gene>
    <name evidence="9" type="ORF">IDH44_23010</name>
</gene>
<evidence type="ECO:0000256" key="4">
    <source>
        <dbReference type="ARBA" id="ARBA00022692"/>
    </source>
</evidence>
<feature type="transmembrane region" description="Helical" evidence="7">
    <location>
        <begin position="201"/>
        <end position="223"/>
    </location>
</feature>
<dbReference type="Pfam" id="PF00528">
    <property type="entry name" value="BPD_transp_1"/>
    <property type="match status" value="1"/>
</dbReference>
<dbReference type="Gene3D" id="1.10.3720.10">
    <property type="entry name" value="MetI-like"/>
    <property type="match status" value="1"/>
</dbReference>
<organism evidence="9 10">
    <name type="scientific">Paenibacillus sabuli</name>
    <dbReference type="NCBI Taxonomy" id="2772509"/>
    <lineage>
        <taxon>Bacteria</taxon>
        <taxon>Bacillati</taxon>
        <taxon>Bacillota</taxon>
        <taxon>Bacilli</taxon>
        <taxon>Bacillales</taxon>
        <taxon>Paenibacillaceae</taxon>
        <taxon>Paenibacillus</taxon>
    </lineage>
</organism>
<feature type="transmembrane region" description="Helical" evidence="7">
    <location>
        <begin position="263"/>
        <end position="284"/>
    </location>
</feature>
<dbReference type="SUPFAM" id="SSF161098">
    <property type="entry name" value="MetI-like"/>
    <property type="match status" value="1"/>
</dbReference>
<evidence type="ECO:0000256" key="3">
    <source>
        <dbReference type="ARBA" id="ARBA00022475"/>
    </source>
</evidence>
<sequence>MNSLRRLGRRDGFQAAWLLAPSAIGFSLFYLVPFALGIWESFTDGAGAGRSQYVGLRNYDALLHSSAFRQAAANTLLFTSVGVPLLIALSLGLALLLNRPLFLREGLRTSIVLPLVVPVASTVTIWQIFFDWNGTLNAWLHGLGLERIDWLQSDWSLGAVAVMYIWKNIGYNMILFLAGLQSIPRTYYETASIEGAGPVHRFFRITLVYLTPTLFFVILISTINSFKVFREAYLLAGDYPYDRLYMLQHYMNNMFASLDVQKLTAAATLMLVCIGVLVLVLLGLERRFRENME</sequence>
<feature type="transmembrane region" description="Helical" evidence="7">
    <location>
        <begin position="12"/>
        <end position="32"/>
    </location>
</feature>
<reference evidence="9" key="1">
    <citation type="submission" date="2020-09" db="EMBL/GenBank/DDBJ databases">
        <title>A novel bacterium of genus Paenibacillus, isolated from South China Sea.</title>
        <authorList>
            <person name="Huang H."/>
            <person name="Mo K."/>
            <person name="Hu Y."/>
        </authorList>
    </citation>
    <scope>NUCLEOTIDE SEQUENCE</scope>
    <source>
        <strain evidence="9">IB182496</strain>
    </source>
</reference>
<dbReference type="GO" id="GO:0005886">
    <property type="term" value="C:plasma membrane"/>
    <property type="evidence" value="ECO:0007669"/>
    <property type="project" value="UniProtKB-SubCell"/>
</dbReference>
<keyword evidence="3" id="KW-1003">Cell membrane</keyword>
<feature type="transmembrane region" description="Helical" evidence="7">
    <location>
        <begin position="76"/>
        <end position="97"/>
    </location>
</feature>
<evidence type="ECO:0000313" key="10">
    <source>
        <dbReference type="Proteomes" id="UP000621560"/>
    </source>
</evidence>
<dbReference type="EMBL" id="JACXIZ010000053">
    <property type="protein sequence ID" value="MBD2848077.1"/>
    <property type="molecule type" value="Genomic_DNA"/>
</dbReference>
<feature type="domain" description="ABC transmembrane type-1" evidence="8">
    <location>
        <begin position="72"/>
        <end position="282"/>
    </location>
</feature>
<evidence type="ECO:0000259" key="8">
    <source>
        <dbReference type="PROSITE" id="PS50928"/>
    </source>
</evidence>
<evidence type="ECO:0000256" key="1">
    <source>
        <dbReference type="ARBA" id="ARBA00004651"/>
    </source>
</evidence>
<evidence type="ECO:0000313" key="9">
    <source>
        <dbReference type="EMBL" id="MBD2848077.1"/>
    </source>
</evidence>
<feature type="transmembrane region" description="Helical" evidence="7">
    <location>
        <begin position="109"/>
        <end position="129"/>
    </location>
</feature>
<proteinExistence type="inferred from homology"/>
<dbReference type="InterPro" id="IPR000515">
    <property type="entry name" value="MetI-like"/>
</dbReference>
<keyword evidence="10" id="KW-1185">Reference proteome</keyword>
<dbReference type="PANTHER" id="PTHR30193:SF37">
    <property type="entry name" value="INNER MEMBRANE ABC TRANSPORTER PERMEASE PROTEIN YCJO"/>
    <property type="match status" value="1"/>
</dbReference>
<dbReference type="PROSITE" id="PS50928">
    <property type="entry name" value="ABC_TM1"/>
    <property type="match status" value="1"/>
</dbReference>
<protein>
    <submittedName>
        <fullName evidence="9">Sugar ABC transporter permease</fullName>
    </submittedName>
</protein>
<dbReference type="PANTHER" id="PTHR30193">
    <property type="entry name" value="ABC TRANSPORTER PERMEASE PROTEIN"/>
    <property type="match status" value="1"/>
</dbReference>
<dbReference type="AlphaFoldDB" id="A0A927BXB9"/>
<dbReference type="InterPro" id="IPR035906">
    <property type="entry name" value="MetI-like_sf"/>
</dbReference>
<dbReference type="GO" id="GO:0055085">
    <property type="term" value="P:transmembrane transport"/>
    <property type="evidence" value="ECO:0007669"/>
    <property type="project" value="InterPro"/>
</dbReference>
<accession>A0A927BXB9</accession>
<comment type="caution">
    <text evidence="9">The sequence shown here is derived from an EMBL/GenBank/DDBJ whole genome shotgun (WGS) entry which is preliminary data.</text>
</comment>
<dbReference type="RefSeq" id="WP_190921179.1">
    <property type="nucleotide sequence ID" value="NZ_JACXIZ010000053.1"/>
</dbReference>
<keyword evidence="5 7" id="KW-1133">Transmembrane helix</keyword>
<dbReference type="CDD" id="cd06261">
    <property type="entry name" value="TM_PBP2"/>
    <property type="match status" value="1"/>
</dbReference>
<evidence type="ECO:0000256" key="7">
    <source>
        <dbReference type="RuleBase" id="RU363032"/>
    </source>
</evidence>